<dbReference type="SUPFAM" id="SSF48371">
    <property type="entry name" value="ARM repeat"/>
    <property type="match status" value="1"/>
</dbReference>
<protein>
    <recommendedName>
        <fullName evidence="4">HEAT repeat domain-containing protein</fullName>
    </recommendedName>
</protein>
<reference evidence="3" key="1">
    <citation type="submission" date="2017-09" db="EMBL/GenBank/DDBJ databases">
        <title>Metaegenomics of thermophilic ammonia-oxidizing enrichment culture.</title>
        <authorList>
            <person name="Kato S."/>
            <person name="Suzuki K."/>
        </authorList>
    </citation>
    <scope>NUCLEOTIDE SEQUENCE [LARGE SCALE GENOMIC DNA]</scope>
</reference>
<dbReference type="SMART" id="SM00567">
    <property type="entry name" value="EZ_HEAT"/>
    <property type="match status" value="2"/>
</dbReference>
<dbReference type="InterPro" id="IPR016024">
    <property type="entry name" value="ARM-type_fold"/>
</dbReference>
<dbReference type="Gene3D" id="1.25.10.10">
    <property type="entry name" value="Leucine-rich Repeat Variant"/>
    <property type="match status" value="1"/>
</dbReference>
<sequence>MTRQLAGMCLLAGLAMGLAAIGWTEQQKQREAWSPPSIDEVVKPARRPLTPEEAEKMVKWITDAISLKGWSLDRKNAIRALGDIIGHVAVIPVLEKIARDQQENKDICAAAVWAIARIPDEQAIEALIGILDEAEKTLKQNPKDKRAREVYGAAEEMLRRLLGLPIHLIDSKKSMAENYRDYWEKVQEKIDLRKSVHSLKALTH</sequence>
<feature type="signal peptide" evidence="1">
    <location>
        <begin position="1"/>
        <end position="19"/>
    </location>
</feature>
<comment type="caution">
    <text evidence="2">The sequence shown here is derived from an EMBL/GenBank/DDBJ whole genome shotgun (WGS) entry which is preliminary data.</text>
</comment>
<dbReference type="AlphaFoldDB" id="A0A2H5XEC5"/>
<feature type="chain" id="PRO_5014144047" description="HEAT repeat domain-containing protein" evidence="1">
    <location>
        <begin position="20"/>
        <end position="204"/>
    </location>
</feature>
<keyword evidence="1" id="KW-0732">Signal</keyword>
<evidence type="ECO:0000313" key="3">
    <source>
        <dbReference type="Proteomes" id="UP000236173"/>
    </source>
</evidence>
<accession>A0A2H5XEC5</accession>
<dbReference type="InterPro" id="IPR004155">
    <property type="entry name" value="PBS_lyase_HEAT"/>
</dbReference>
<organism evidence="2 3">
    <name type="scientific">Candidatus Fervidibacter japonicus</name>
    <dbReference type="NCBI Taxonomy" id="2035412"/>
    <lineage>
        <taxon>Bacteria</taxon>
        <taxon>Candidatus Fervidibacterota</taxon>
        <taxon>Candidatus Fervidibacter</taxon>
    </lineage>
</organism>
<evidence type="ECO:0000313" key="2">
    <source>
        <dbReference type="EMBL" id="GBC99525.1"/>
    </source>
</evidence>
<dbReference type="Proteomes" id="UP000236173">
    <property type="component" value="Unassembled WGS sequence"/>
</dbReference>
<evidence type="ECO:0008006" key="4">
    <source>
        <dbReference type="Google" id="ProtNLM"/>
    </source>
</evidence>
<proteinExistence type="predicted"/>
<dbReference type="InterPro" id="IPR011989">
    <property type="entry name" value="ARM-like"/>
</dbReference>
<evidence type="ECO:0000256" key="1">
    <source>
        <dbReference type="SAM" id="SignalP"/>
    </source>
</evidence>
<gene>
    <name evidence="2" type="ORF">HRbin17_02050</name>
</gene>
<dbReference type="Pfam" id="PF13646">
    <property type="entry name" value="HEAT_2"/>
    <property type="match status" value="1"/>
</dbReference>
<dbReference type="EMBL" id="BEHT01000029">
    <property type="protein sequence ID" value="GBC99525.1"/>
    <property type="molecule type" value="Genomic_DNA"/>
</dbReference>
<name>A0A2H5XEC5_9BACT</name>